<protein>
    <submittedName>
        <fullName evidence="2">Uncharacterized protein</fullName>
    </submittedName>
</protein>
<organism evidence="2 3">
    <name type="scientific">Pieris brassicae</name>
    <name type="common">White butterfly</name>
    <name type="synonym">Large white butterfly</name>
    <dbReference type="NCBI Taxonomy" id="7116"/>
    <lineage>
        <taxon>Eukaryota</taxon>
        <taxon>Metazoa</taxon>
        <taxon>Ecdysozoa</taxon>
        <taxon>Arthropoda</taxon>
        <taxon>Hexapoda</taxon>
        <taxon>Insecta</taxon>
        <taxon>Pterygota</taxon>
        <taxon>Neoptera</taxon>
        <taxon>Endopterygota</taxon>
        <taxon>Lepidoptera</taxon>
        <taxon>Glossata</taxon>
        <taxon>Ditrysia</taxon>
        <taxon>Papilionoidea</taxon>
        <taxon>Pieridae</taxon>
        <taxon>Pierinae</taxon>
        <taxon>Pieris</taxon>
    </lineage>
</organism>
<name>A0A9P0X4Y6_PIEBR</name>
<reference evidence="2" key="1">
    <citation type="submission" date="2022-05" db="EMBL/GenBank/DDBJ databases">
        <authorList>
            <person name="Okamura Y."/>
        </authorList>
    </citation>
    <scope>NUCLEOTIDE SEQUENCE</scope>
</reference>
<dbReference type="Proteomes" id="UP001152562">
    <property type="component" value="Unassembled WGS sequence"/>
</dbReference>
<dbReference type="AlphaFoldDB" id="A0A9P0X4Y6"/>
<gene>
    <name evidence="2" type="ORF">PIBRA_LOCUS2939</name>
</gene>
<dbReference type="EMBL" id="CALOZG010000003">
    <property type="protein sequence ID" value="CAH4006147.1"/>
    <property type="molecule type" value="Genomic_DNA"/>
</dbReference>
<proteinExistence type="predicted"/>
<sequence length="93" mass="10277">MKVGDRATAREPRRAGCSALRAMMAAIEKSVARLFSATIFEARQPSTSNTSPQYLTGPSDTSSTIPRAHNNAQLTRSILRLIQDRTERWPSTD</sequence>
<evidence type="ECO:0000256" key="1">
    <source>
        <dbReference type="SAM" id="MobiDB-lite"/>
    </source>
</evidence>
<keyword evidence="3" id="KW-1185">Reference proteome</keyword>
<evidence type="ECO:0000313" key="2">
    <source>
        <dbReference type="EMBL" id="CAH4006147.1"/>
    </source>
</evidence>
<accession>A0A9P0X4Y6</accession>
<feature type="region of interest" description="Disordered" evidence="1">
    <location>
        <begin position="42"/>
        <end position="67"/>
    </location>
</feature>
<comment type="caution">
    <text evidence="2">The sequence shown here is derived from an EMBL/GenBank/DDBJ whole genome shotgun (WGS) entry which is preliminary data.</text>
</comment>
<evidence type="ECO:0000313" key="3">
    <source>
        <dbReference type="Proteomes" id="UP001152562"/>
    </source>
</evidence>
<feature type="compositionally biased region" description="Polar residues" evidence="1">
    <location>
        <begin position="44"/>
        <end position="67"/>
    </location>
</feature>